<evidence type="ECO:0000256" key="1">
    <source>
        <dbReference type="SAM" id="SignalP"/>
    </source>
</evidence>
<feature type="chain" id="PRO_5004443391" description="Secreted protein" evidence="1">
    <location>
        <begin position="18"/>
        <end position="66"/>
    </location>
</feature>
<keyword evidence="1" id="KW-0732">Signal</keyword>
<dbReference type="RefSeq" id="XP_005717812.1">
    <property type="nucleotide sequence ID" value="XM_005717755.1"/>
</dbReference>
<protein>
    <recommendedName>
        <fullName evidence="4">Secreted protein</fullName>
    </recommendedName>
</protein>
<evidence type="ECO:0008006" key="4">
    <source>
        <dbReference type="Google" id="ProtNLM"/>
    </source>
</evidence>
<gene>
    <name evidence="2" type="ORF">CHC_T00000061001</name>
</gene>
<name>R7QJM9_CHOCR</name>
<evidence type="ECO:0000313" key="2">
    <source>
        <dbReference type="EMBL" id="CDF37943.1"/>
    </source>
</evidence>
<evidence type="ECO:0000313" key="3">
    <source>
        <dbReference type="Proteomes" id="UP000012073"/>
    </source>
</evidence>
<sequence>MLLLCALALSVLALTHCKQPSSCAAYIRHLLTPFFSTLLPRFLPPEIVRQIVHPQPTTTLHILQLY</sequence>
<feature type="signal peptide" evidence="1">
    <location>
        <begin position="1"/>
        <end position="17"/>
    </location>
</feature>
<dbReference type="EMBL" id="HG001888">
    <property type="protein sequence ID" value="CDF37943.1"/>
    <property type="molecule type" value="Genomic_DNA"/>
</dbReference>
<dbReference type="Gramene" id="CDF37943">
    <property type="protein sequence ID" value="CDF37943"/>
    <property type="gene ID" value="CHC_T00000061001"/>
</dbReference>
<dbReference type="GeneID" id="17325532"/>
<dbReference type="KEGG" id="ccp:CHC_T00000061001"/>
<dbReference type="AlphaFoldDB" id="R7QJM9"/>
<keyword evidence="3" id="KW-1185">Reference proteome</keyword>
<dbReference type="Proteomes" id="UP000012073">
    <property type="component" value="Unassembled WGS sequence"/>
</dbReference>
<proteinExistence type="predicted"/>
<accession>R7QJM9</accession>
<reference evidence="3" key="1">
    <citation type="journal article" date="2013" name="Proc. Natl. Acad. Sci. U.S.A.">
        <title>Genome structure and metabolic features in the red seaweed Chondrus crispus shed light on evolution of the Archaeplastida.</title>
        <authorList>
            <person name="Collen J."/>
            <person name="Porcel B."/>
            <person name="Carre W."/>
            <person name="Ball S.G."/>
            <person name="Chaparro C."/>
            <person name="Tonon T."/>
            <person name="Barbeyron T."/>
            <person name="Michel G."/>
            <person name="Noel B."/>
            <person name="Valentin K."/>
            <person name="Elias M."/>
            <person name="Artiguenave F."/>
            <person name="Arun A."/>
            <person name="Aury J.M."/>
            <person name="Barbosa-Neto J.F."/>
            <person name="Bothwell J.H."/>
            <person name="Bouget F.Y."/>
            <person name="Brillet L."/>
            <person name="Cabello-Hurtado F."/>
            <person name="Capella-Gutierrez S."/>
            <person name="Charrier B."/>
            <person name="Cladiere L."/>
            <person name="Cock J.M."/>
            <person name="Coelho S.M."/>
            <person name="Colleoni C."/>
            <person name="Czjzek M."/>
            <person name="Da Silva C."/>
            <person name="Delage L."/>
            <person name="Denoeud F."/>
            <person name="Deschamps P."/>
            <person name="Dittami S.M."/>
            <person name="Gabaldon T."/>
            <person name="Gachon C.M."/>
            <person name="Groisillier A."/>
            <person name="Herve C."/>
            <person name="Jabbari K."/>
            <person name="Katinka M."/>
            <person name="Kloareg B."/>
            <person name="Kowalczyk N."/>
            <person name="Labadie K."/>
            <person name="Leblanc C."/>
            <person name="Lopez P.J."/>
            <person name="McLachlan D.H."/>
            <person name="Meslet-Cladiere L."/>
            <person name="Moustafa A."/>
            <person name="Nehr Z."/>
            <person name="Nyvall Collen P."/>
            <person name="Panaud O."/>
            <person name="Partensky F."/>
            <person name="Poulain J."/>
            <person name="Rensing S.A."/>
            <person name="Rousvoal S."/>
            <person name="Samson G."/>
            <person name="Symeonidi A."/>
            <person name="Weissenbach J."/>
            <person name="Zambounis A."/>
            <person name="Wincker P."/>
            <person name="Boyen C."/>
        </authorList>
    </citation>
    <scope>NUCLEOTIDE SEQUENCE [LARGE SCALE GENOMIC DNA]</scope>
    <source>
        <strain evidence="3">cv. Stackhouse</strain>
    </source>
</reference>
<organism evidence="2 3">
    <name type="scientific">Chondrus crispus</name>
    <name type="common">Carrageen Irish moss</name>
    <name type="synonym">Polymorpha crispa</name>
    <dbReference type="NCBI Taxonomy" id="2769"/>
    <lineage>
        <taxon>Eukaryota</taxon>
        <taxon>Rhodophyta</taxon>
        <taxon>Florideophyceae</taxon>
        <taxon>Rhodymeniophycidae</taxon>
        <taxon>Gigartinales</taxon>
        <taxon>Gigartinaceae</taxon>
        <taxon>Chondrus</taxon>
    </lineage>
</organism>